<comment type="caution">
    <text evidence="2">The sequence shown here is derived from an EMBL/GenBank/DDBJ whole genome shotgun (WGS) entry which is preliminary data.</text>
</comment>
<gene>
    <name evidence="2" type="ORF">NG895_12305</name>
</gene>
<organism evidence="2 3">
    <name type="scientific">Aeoliella straminimaris</name>
    <dbReference type="NCBI Taxonomy" id="2954799"/>
    <lineage>
        <taxon>Bacteria</taxon>
        <taxon>Pseudomonadati</taxon>
        <taxon>Planctomycetota</taxon>
        <taxon>Planctomycetia</taxon>
        <taxon>Pirellulales</taxon>
        <taxon>Lacipirellulaceae</taxon>
        <taxon>Aeoliella</taxon>
    </lineage>
</organism>
<dbReference type="RefSeq" id="WP_252852807.1">
    <property type="nucleotide sequence ID" value="NZ_JAMXLR010000038.1"/>
</dbReference>
<dbReference type="Proteomes" id="UP001155241">
    <property type="component" value="Unassembled WGS sequence"/>
</dbReference>
<evidence type="ECO:0000313" key="2">
    <source>
        <dbReference type="EMBL" id="MCO6044691.1"/>
    </source>
</evidence>
<reference evidence="2" key="1">
    <citation type="submission" date="2022-06" db="EMBL/GenBank/DDBJ databases">
        <title>Aeoliella straminimaris, a novel planctomycete from sediments.</title>
        <authorList>
            <person name="Vitorino I.R."/>
            <person name="Lage O.M."/>
        </authorList>
    </citation>
    <scope>NUCLEOTIDE SEQUENCE</scope>
    <source>
        <strain evidence="2">ICT_H6.2</strain>
    </source>
</reference>
<keyword evidence="3" id="KW-1185">Reference proteome</keyword>
<accession>A0A9X2FFC8</accession>
<evidence type="ECO:0000313" key="3">
    <source>
        <dbReference type="Proteomes" id="UP001155241"/>
    </source>
</evidence>
<proteinExistence type="predicted"/>
<protein>
    <submittedName>
        <fullName evidence="2">Uncharacterized protein</fullName>
    </submittedName>
</protein>
<name>A0A9X2FFC8_9BACT</name>
<feature type="compositionally biased region" description="Basic and acidic residues" evidence="1">
    <location>
        <begin position="78"/>
        <end position="88"/>
    </location>
</feature>
<dbReference type="EMBL" id="JAMXLR010000038">
    <property type="protein sequence ID" value="MCO6044691.1"/>
    <property type="molecule type" value="Genomic_DNA"/>
</dbReference>
<feature type="compositionally biased region" description="Basic and acidic residues" evidence="1">
    <location>
        <begin position="16"/>
        <end position="39"/>
    </location>
</feature>
<dbReference type="AlphaFoldDB" id="A0A9X2FFC8"/>
<evidence type="ECO:0000256" key="1">
    <source>
        <dbReference type="SAM" id="MobiDB-lite"/>
    </source>
</evidence>
<feature type="region of interest" description="Disordered" evidence="1">
    <location>
        <begin position="1"/>
        <end position="100"/>
    </location>
</feature>
<sequence>MRIRFKPTEANAFQAERQRQTAEQRARELGVDPAGKSRDQLTAAVAARLKQGTARKPSQPAKPAGDANNLAAGGRNAEPVRRSSDTSERLANFQPPGGRQYLLIEGGEERLETAPSKAFRSFSGAGASFVLA</sequence>